<organism evidence="1 2">
    <name type="scientific">Actinoplanes campanulatus</name>
    <dbReference type="NCBI Taxonomy" id="113559"/>
    <lineage>
        <taxon>Bacteria</taxon>
        <taxon>Bacillati</taxon>
        <taxon>Actinomycetota</taxon>
        <taxon>Actinomycetes</taxon>
        <taxon>Micromonosporales</taxon>
        <taxon>Micromonosporaceae</taxon>
        <taxon>Actinoplanes</taxon>
    </lineage>
</organism>
<evidence type="ECO:0000313" key="2">
    <source>
        <dbReference type="Proteomes" id="UP000590749"/>
    </source>
</evidence>
<sequence length="239" mass="25137">MGQTITSETTALAARVTTLAEAAFATADGLRRRAEDLFTGGRPASADLAVLRPWVTEALGGLINGAGVITVPLADGRPGLEWWMGSPAQRSRLTLDLDPASDTFVDVGRQPWYSVPRDTGRRHVTGPYVDYVCAEQYALTFTVPVTDHGTFAGIAGADVFVGDFERALRPALRAVGTPVALVNTHGRVVAGSTAHHLAGSLIRDAHIRTALLTALPAVLPGGVRLTPCGTLPLAVLTWP</sequence>
<keyword evidence="2" id="KW-1185">Reference proteome</keyword>
<evidence type="ECO:0000313" key="1">
    <source>
        <dbReference type="EMBL" id="MBB3094618.1"/>
    </source>
</evidence>
<evidence type="ECO:0008006" key="3">
    <source>
        <dbReference type="Google" id="ProtNLM"/>
    </source>
</evidence>
<dbReference type="AlphaFoldDB" id="A0A7W5AE36"/>
<dbReference type="Proteomes" id="UP000590749">
    <property type="component" value="Unassembled WGS sequence"/>
</dbReference>
<dbReference type="EMBL" id="JACHXF010000004">
    <property type="protein sequence ID" value="MBB3094618.1"/>
    <property type="molecule type" value="Genomic_DNA"/>
</dbReference>
<dbReference type="RefSeq" id="WP_183218913.1">
    <property type="nucleotide sequence ID" value="NZ_BMPW01000003.1"/>
</dbReference>
<accession>A0A7W5AE36</accession>
<name>A0A7W5AE36_9ACTN</name>
<dbReference type="Gene3D" id="3.30.450.20">
    <property type="entry name" value="PAS domain"/>
    <property type="match status" value="1"/>
</dbReference>
<gene>
    <name evidence="1" type="ORF">FHR83_002281</name>
</gene>
<proteinExistence type="predicted"/>
<protein>
    <recommendedName>
        <fullName evidence="3">Cache domain-containing protein</fullName>
    </recommendedName>
</protein>
<comment type="caution">
    <text evidence="1">The sequence shown here is derived from an EMBL/GenBank/DDBJ whole genome shotgun (WGS) entry which is preliminary data.</text>
</comment>
<reference evidence="1 2" key="1">
    <citation type="submission" date="2020-08" db="EMBL/GenBank/DDBJ databases">
        <title>Genomic Encyclopedia of Type Strains, Phase III (KMG-III): the genomes of soil and plant-associated and newly described type strains.</title>
        <authorList>
            <person name="Whitman W."/>
        </authorList>
    </citation>
    <scope>NUCLEOTIDE SEQUENCE [LARGE SCALE GENOMIC DNA]</scope>
    <source>
        <strain evidence="1 2">CECT 3287</strain>
    </source>
</reference>
<dbReference type="Pfam" id="PF22673">
    <property type="entry name" value="MCP-like_PDC_1"/>
    <property type="match status" value="1"/>
</dbReference>
<dbReference type="CDD" id="cd12913">
    <property type="entry name" value="PDC1_MCP_like"/>
    <property type="match status" value="1"/>
</dbReference>